<gene>
    <name evidence="1" type="ORF">MJO28_000049</name>
</gene>
<dbReference type="Proteomes" id="UP001060170">
    <property type="component" value="Chromosome 1"/>
</dbReference>
<evidence type="ECO:0000313" key="2">
    <source>
        <dbReference type="Proteomes" id="UP001060170"/>
    </source>
</evidence>
<reference evidence="2" key="2">
    <citation type="journal article" date="2018" name="Mol. Plant Microbe Interact.">
        <title>Genome sequence resources for the wheat stripe rust pathogen (Puccinia striiformis f. sp. tritici) and the barley stripe rust pathogen (Puccinia striiformis f. sp. hordei).</title>
        <authorList>
            <person name="Xia C."/>
            <person name="Wang M."/>
            <person name="Yin C."/>
            <person name="Cornejo O.E."/>
            <person name="Hulbert S.H."/>
            <person name="Chen X."/>
        </authorList>
    </citation>
    <scope>NUCLEOTIDE SEQUENCE [LARGE SCALE GENOMIC DNA]</scope>
    <source>
        <strain evidence="2">93-210</strain>
    </source>
</reference>
<accession>A0ACC0EWU9</accession>
<sequence length="71" mass="7922">MTYRNEPNLTDPHCSSGLQHNLDAAGTLSSLFHSHDSSSALTPRNSQRHDLFLMNDHIEPEVGDLRSCCKD</sequence>
<organism evidence="1 2">
    <name type="scientific">Puccinia striiformis f. sp. tritici</name>
    <dbReference type="NCBI Taxonomy" id="168172"/>
    <lineage>
        <taxon>Eukaryota</taxon>
        <taxon>Fungi</taxon>
        <taxon>Dikarya</taxon>
        <taxon>Basidiomycota</taxon>
        <taxon>Pucciniomycotina</taxon>
        <taxon>Pucciniomycetes</taxon>
        <taxon>Pucciniales</taxon>
        <taxon>Pucciniaceae</taxon>
        <taxon>Puccinia</taxon>
    </lineage>
</organism>
<reference evidence="1 2" key="3">
    <citation type="journal article" date="2022" name="Microbiol. Spectr.">
        <title>Folding features and dynamics of 3D genome architecture in plant fungal pathogens.</title>
        <authorList>
            <person name="Xia C."/>
        </authorList>
    </citation>
    <scope>NUCLEOTIDE SEQUENCE [LARGE SCALE GENOMIC DNA]</scope>
    <source>
        <strain evidence="1 2">93-210</strain>
    </source>
</reference>
<comment type="caution">
    <text evidence="1">The sequence shown here is derived from an EMBL/GenBank/DDBJ whole genome shotgun (WGS) entry which is preliminary data.</text>
</comment>
<proteinExistence type="predicted"/>
<dbReference type="EMBL" id="CM045865">
    <property type="protein sequence ID" value="KAI7961955.1"/>
    <property type="molecule type" value="Genomic_DNA"/>
</dbReference>
<name>A0ACC0EWU9_9BASI</name>
<protein>
    <submittedName>
        <fullName evidence="1">Uncharacterized protein</fullName>
    </submittedName>
</protein>
<reference evidence="2" key="1">
    <citation type="journal article" date="2018" name="BMC Genomics">
        <title>Genomic insights into host adaptation between the wheat stripe rust pathogen (Puccinia striiformis f. sp. tritici) and the barley stripe rust pathogen (Puccinia striiformis f. sp. hordei).</title>
        <authorList>
            <person name="Xia C."/>
            <person name="Wang M."/>
            <person name="Yin C."/>
            <person name="Cornejo O.E."/>
            <person name="Hulbert S.H."/>
            <person name="Chen X."/>
        </authorList>
    </citation>
    <scope>NUCLEOTIDE SEQUENCE [LARGE SCALE GENOMIC DNA]</scope>
    <source>
        <strain evidence="2">93-210</strain>
    </source>
</reference>
<keyword evidence="2" id="KW-1185">Reference proteome</keyword>
<evidence type="ECO:0000313" key="1">
    <source>
        <dbReference type="EMBL" id="KAI7961955.1"/>
    </source>
</evidence>